<gene>
    <name evidence="2" type="ORF">CY34DRAFT_16588</name>
</gene>
<reference evidence="2 3" key="1">
    <citation type="submission" date="2014-04" db="EMBL/GenBank/DDBJ databases">
        <authorList>
            <consortium name="DOE Joint Genome Institute"/>
            <person name="Kuo A."/>
            <person name="Ruytinx J."/>
            <person name="Rineau F."/>
            <person name="Colpaert J."/>
            <person name="Kohler A."/>
            <person name="Nagy L.G."/>
            <person name="Floudas D."/>
            <person name="Copeland A."/>
            <person name="Barry K.W."/>
            <person name="Cichocki N."/>
            <person name="Veneault-Fourrey C."/>
            <person name="LaButti K."/>
            <person name="Lindquist E.A."/>
            <person name="Lipzen A."/>
            <person name="Lundell T."/>
            <person name="Morin E."/>
            <person name="Murat C."/>
            <person name="Sun H."/>
            <person name="Tunlid A."/>
            <person name="Henrissat B."/>
            <person name="Grigoriev I.V."/>
            <person name="Hibbett D.S."/>
            <person name="Martin F."/>
            <person name="Nordberg H.P."/>
            <person name="Cantor M.N."/>
            <person name="Hua S.X."/>
        </authorList>
    </citation>
    <scope>NUCLEOTIDE SEQUENCE [LARGE SCALE GENOMIC DNA]</scope>
    <source>
        <strain evidence="2 3">UH-Slu-Lm8-n1</strain>
    </source>
</reference>
<reference evidence="3" key="2">
    <citation type="submission" date="2015-01" db="EMBL/GenBank/DDBJ databases">
        <title>Evolutionary Origins and Diversification of the Mycorrhizal Mutualists.</title>
        <authorList>
            <consortium name="DOE Joint Genome Institute"/>
            <consortium name="Mycorrhizal Genomics Consortium"/>
            <person name="Kohler A."/>
            <person name="Kuo A."/>
            <person name="Nagy L.G."/>
            <person name="Floudas D."/>
            <person name="Copeland A."/>
            <person name="Barry K.W."/>
            <person name="Cichocki N."/>
            <person name="Veneault-Fourrey C."/>
            <person name="LaButti K."/>
            <person name="Lindquist E.A."/>
            <person name="Lipzen A."/>
            <person name="Lundell T."/>
            <person name="Morin E."/>
            <person name="Murat C."/>
            <person name="Riley R."/>
            <person name="Ohm R."/>
            <person name="Sun H."/>
            <person name="Tunlid A."/>
            <person name="Henrissat B."/>
            <person name="Grigoriev I.V."/>
            <person name="Hibbett D.S."/>
            <person name="Martin F."/>
        </authorList>
    </citation>
    <scope>NUCLEOTIDE SEQUENCE [LARGE SCALE GENOMIC DNA]</scope>
    <source>
        <strain evidence="3">UH-Slu-Lm8-n1</strain>
    </source>
</reference>
<organism evidence="2 3">
    <name type="scientific">Suillus luteus UH-Slu-Lm8-n1</name>
    <dbReference type="NCBI Taxonomy" id="930992"/>
    <lineage>
        <taxon>Eukaryota</taxon>
        <taxon>Fungi</taxon>
        <taxon>Dikarya</taxon>
        <taxon>Basidiomycota</taxon>
        <taxon>Agaricomycotina</taxon>
        <taxon>Agaricomycetes</taxon>
        <taxon>Agaricomycetidae</taxon>
        <taxon>Boletales</taxon>
        <taxon>Suillineae</taxon>
        <taxon>Suillaceae</taxon>
        <taxon>Suillus</taxon>
    </lineage>
</organism>
<dbReference type="OrthoDB" id="2793736at2759"/>
<feature type="non-terminal residue" evidence="2">
    <location>
        <position position="284"/>
    </location>
</feature>
<evidence type="ECO:0000313" key="3">
    <source>
        <dbReference type="Proteomes" id="UP000054485"/>
    </source>
</evidence>
<dbReference type="HOGENOM" id="CLU_981989_0_0_1"/>
<dbReference type="STRING" id="930992.A0A0D0A369"/>
<sequence length="284" mass="31769">MNIIIPPALHSRRVTLELTTRLCSKDHLLQGINDIMKFEHSEDCELQRCGRKIIALTEVARSTLKRLKVELYLFVACSEDLLPFKRAYFRLILFIERRKHAFGSDLNERISHLLDPLYTRFAISCGGVDPRAQLGIEGLPAPPEIPAAWKGTIQPVVPPTAVSSAQQDAASNVMLPPDAFEKRKKRLARLGEFLKEQSARKLRLAHARHLRKANAANSGGKRLVPKQYPAGNPEEQRLVPKQYPAGNPAESKRLVPQQYPAGNPAESKRLVPQQYPAGKPAESK</sequence>
<accession>A0A0D0A369</accession>
<protein>
    <submittedName>
        <fullName evidence="2">Uncharacterized protein</fullName>
    </submittedName>
</protein>
<feature type="region of interest" description="Disordered" evidence="1">
    <location>
        <begin position="211"/>
        <end position="284"/>
    </location>
</feature>
<dbReference type="EMBL" id="KN835556">
    <property type="protein sequence ID" value="KIK36146.1"/>
    <property type="molecule type" value="Genomic_DNA"/>
</dbReference>
<proteinExistence type="predicted"/>
<evidence type="ECO:0000256" key="1">
    <source>
        <dbReference type="SAM" id="MobiDB-lite"/>
    </source>
</evidence>
<dbReference type="AlphaFoldDB" id="A0A0D0A369"/>
<keyword evidence="3" id="KW-1185">Reference proteome</keyword>
<evidence type="ECO:0000313" key="2">
    <source>
        <dbReference type="EMBL" id="KIK36146.1"/>
    </source>
</evidence>
<name>A0A0D0A369_9AGAM</name>
<dbReference type="InParanoid" id="A0A0D0A369"/>
<dbReference type="Proteomes" id="UP000054485">
    <property type="component" value="Unassembled WGS sequence"/>
</dbReference>